<evidence type="ECO:0000256" key="5">
    <source>
        <dbReference type="ARBA" id="ARBA00022989"/>
    </source>
</evidence>
<feature type="transmembrane region" description="Helical" evidence="8">
    <location>
        <begin position="42"/>
        <end position="60"/>
    </location>
</feature>
<organism evidence="10 11">
    <name type="scientific">Mycolicibacterium rhodesiae</name>
    <name type="common">Mycobacterium rhodesiae</name>
    <dbReference type="NCBI Taxonomy" id="36814"/>
    <lineage>
        <taxon>Bacteria</taxon>
        <taxon>Bacillati</taxon>
        <taxon>Actinomycetota</taxon>
        <taxon>Actinomycetes</taxon>
        <taxon>Mycobacteriales</taxon>
        <taxon>Mycobacteriaceae</taxon>
        <taxon>Mycolicibacterium</taxon>
    </lineage>
</organism>
<dbReference type="GO" id="GO:0043190">
    <property type="term" value="C:ATP-binding cassette (ABC) transporter complex"/>
    <property type="evidence" value="ECO:0007669"/>
    <property type="project" value="InterPro"/>
</dbReference>
<feature type="transmembrane region" description="Helical" evidence="8">
    <location>
        <begin position="12"/>
        <end position="30"/>
    </location>
</feature>
<dbReference type="PIRSF" id="PIRSF006648">
    <property type="entry name" value="DrrB"/>
    <property type="match status" value="1"/>
</dbReference>
<keyword evidence="7" id="KW-0046">Antibiotic resistance</keyword>
<dbReference type="InterPro" id="IPR013525">
    <property type="entry name" value="ABC2_TM"/>
</dbReference>
<evidence type="ECO:0000259" key="9">
    <source>
        <dbReference type="PROSITE" id="PS51012"/>
    </source>
</evidence>
<protein>
    <submittedName>
        <fullName evidence="10">ABC transporter</fullName>
    </submittedName>
</protein>
<keyword evidence="11" id="KW-1185">Reference proteome</keyword>
<dbReference type="Proteomes" id="UP000192534">
    <property type="component" value="Unassembled WGS sequence"/>
</dbReference>
<dbReference type="PANTHER" id="PTHR43077">
    <property type="entry name" value="TRANSPORT PERMEASE YVFS-RELATED"/>
    <property type="match status" value="1"/>
</dbReference>
<evidence type="ECO:0000256" key="8">
    <source>
        <dbReference type="SAM" id="Phobius"/>
    </source>
</evidence>
<dbReference type="PANTHER" id="PTHR43077:SF8">
    <property type="entry name" value="DOXORUBICIN RESISTANCE ABC TRANSPORTER PERMEASE PROTEIN DRRB"/>
    <property type="match status" value="1"/>
</dbReference>
<comment type="subcellular location">
    <subcellularLocation>
        <location evidence="1">Cell membrane</location>
        <topology evidence="1">Multi-pass membrane protein</topology>
    </subcellularLocation>
</comment>
<feature type="domain" description="ABC transmembrane type-2" evidence="9">
    <location>
        <begin position="8"/>
        <end position="240"/>
    </location>
</feature>
<feature type="transmembrane region" description="Helical" evidence="8">
    <location>
        <begin position="119"/>
        <end position="140"/>
    </location>
</feature>
<sequence length="241" mass="25755">MVRYTLRNDLPFAVLAPVGNFVVFDLALRNVISTGTVSYSQYLLPVIIVQVTLLGALTTVDRAARDHDSELGVRLRSMPISTVAPLAARMLYCLIRGAIALAATIGVGYAFGFRLFSDPVYLSTFILLVLALTLGLSLAADAAGVWMSGSTMAREGGASQVLLVPQLLLTMLSTGMAPVESFPSWLHGFVRYQPVSQVTETLRGLASGHVELGNLMTTLGWCVGLLAVFGVTAVRLQRQPA</sequence>
<evidence type="ECO:0000256" key="3">
    <source>
        <dbReference type="ARBA" id="ARBA00022475"/>
    </source>
</evidence>
<reference evidence="10 11" key="1">
    <citation type="submission" date="2016-12" db="EMBL/GenBank/DDBJ databases">
        <title>The new phylogeny of genus Mycobacterium.</title>
        <authorList>
            <person name="Tortoli E."/>
            <person name="Trovato A."/>
            <person name="Cirillo D.M."/>
        </authorList>
    </citation>
    <scope>NUCLEOTIDE SEQUENCE [LARGE SCALE GENOMIC DNA]</scope>
    <source>
        <strain evidence="10 11">DSM 44223</strain>
    </source>
</reference>
<dbReference type="OrthoDB" id="8988363at2"/>
<dbReference type="PROSITE" id="PS51012">
    <property type="entry name" value="ABC_TM2"/>
    <property type="match status" value="1"/>
</dbReference>
<evidence type="ECO:0000256" key="6">
    <source>
        <dbReference type="ARBA" id="ARBA00023136"/>
    </source>
</evidence>
<comment type="similarity">
    <text evidence="2">Belongs to the ABC-2 integral membrane protein family.</text>
</comment>
<dbReference type="Pfam" id="PF12698">
    <property type="entry name" value="ABC2_membrane_3"/>
    <property type="match status" value="1"/>
</dbReference>
<evidence type="ECO:0000256" key="7">
    <source>
        <dbReference type="ARBA" id="ARBA00023251"/>
    </source>
</evidence>
<feature type="transmembrane region" description="Helical" evidence="8">
    <location>
        <begin position="91"/>
        <end position="113"/>
    </location>
</feature>
<dbReference type="GO" id="GO:0140359">
    <property type="term" value="F:ABC-type transporter activity"/>
    <property type="evidence" value="ECO:0007669"/>
    <property type="project" value="InterPro"/>
</dbReference>
<dbReference type="GO" id="GO:0046677">
    <property type="term" value="P:response to antibiotic"/>
    <property type="evidence" value="ECO:0007669"/>
    <property type="project" value="UniProtKB-KW"/>
</dbReference>
<dbReference type="AlphaFoldDB" id="A0A1X0IM73"/>
<comment type="caution">
    <text evidence="10">The sequence shown here is derived from an EMBL/GenBank/DDBJ whole genome shotgun (WGS) entry which is preliminary data.</text>
</comment>
<gene>
    <name evidence="10" type="ORF">BST42_23515</name>
</gene>
<dbReference type="InterPro" id="IPR051328">
    <property type="entry name" value="T7SS_ABC-Transporter"/>
</dbReference>
<keyword evidence="3" id="KW-1003">Cell membrane</keyword>
<evidence type="ECO:0000313" key="11">
    <source>
        <dbReference type="Proteomes" id="UP000192534"/>
    </source>
</evidence>
<proteinExistence type="inferred from homology"/>
<keyword evidence="6 8" id="KW-0472">Membrane</keyword>
<dbReference type="InterPro" id="IPR047817">
    <property type="entry name" value="ABC2_TM_bact-type"/>
</dbReference>
<keyword evidence="4 8" id="KW-0812">Transmembrane</keyword>
<dbReference type="EMBL" id="MVIH01000015">
    <property type="protein sequence ID" value="ORB49268.1"/>
    <property type="molecule type" value="Genomic_DNA"/>
</dbReference>
<keyword evidence="5 8" id="KW-1133">Transmembrane helix</keyword>
<evidence type="ECO:0000313" key="10">
    <source>
        <dbReference type="EMBL" id="ORB49268.1"/>
    </source>
</evidence>
<evidence type="ECO:0000256" key="2">
    <source>
        <dbReference type="ARBA" id="ARBA00007783"/>
    </source>
</evidence>
<evidence type="ECO:0000256" key="4">
    <source>
        <dbReference type="ARBA" id="ARBA00022692"/>
    </source>
</evidence>
<dbReference type="InterPro" id="IPR000412">
    <property type="entry name" value="ABC_2_transport"/>
</dbReference>
<accession>A0A1X0IM73</accession>
<name>A0A1X0IM73_MYCRH</name>
<evidence type="ECO:0000256" key="1">
    <source>
        <dbReference type="ARBA" id="ARBA00004651"/>
    </source>
</evidence>
<feature type="transmembrane region" description="Helical" evidence="8">
    <location>
        <begin position="218"/>
        <end position="236"/>
    </location>
</feature>